<organism evidence="4 5">
    <name type="scientific">Pararhodobacter aggregans</name>
    <dbReference type="NCBI Taxonomy" id="404875"/>
    <lineage>
        <taxon>Bacteria</taxon>
        <taxon>Pseudomonadati</taxon>
        <taxon>Pseudomonadota</taxon>
        <taxon>Alphaproteobacteria</taxon>
        <taxon>Rhodobacterales</taxon>
        <taxon>Paracoccaceae</taxon>
        <taxon>Pararhodobacter</taxon>
    </lineage>
</organism>
<name>A0A2T7URN2_9RHOB</name>
<proteinExistence type="inferred from homology"/>
<dbReference type="OrthoDB" id="20590at2"/>
<evidence type="ECO:0000256" key="1">
    <source>
        <dbReference type="ARBA" id="ARBA00006484"/>
    </source>
</evidence>
<comment type="caution">
    <text evidence="4">The sequence shown here is derived from an EMBL/GenBank/DDBJ whole genome shotgun (WGS) entry which is preliminary data.</text>
</comment>
<dbReference type="InterPro" id="IPR036291">
    <property type="entry name" value="NAD(P)-bd_dom_sf"/>
</dbReference>
<dbReference type="SUPFAM" id="SSF51735">
    <property type="entry name" value="NAD(P)-binding Rossmann-fold domains"/>
    <property type="match status" value="1"/>
</dbReference>
<comment type="similarity">
    <text evidence="1">Belongs to the short-chain dehydrogenases/reductases (SDR) family.</text>
</comment>
<dbReference type="RefSeq" id="WP_107753565.1">
    <property type="nucleotide sequence ID" value="NZ_QBKF01000010.1"/>
</dbReference>
<evidence type="ECO:0000259" key="3">
    <source>
        <dbReference type="SMART" id="SM00822"/>
    </source>
</evidence>
<dbReference type="PRINTS" id="PR00080">
    <property type="entry name" value="SDRFAMILY"/>
</dbReference>
<dbReference type="CDD" id="cd05233">
    <property type="entry name" value="SDR_c"/>
    <property type="match status" value="1"/>
</dbReference>
<evidence type="ECO:0000256" key="2">
    <source>
        <dbReference type="ARBA" id="ARBA00023002"/>
    </source>
</evidence>
<sequence>MTSMLITGASRGIGRATALMAAARGWDVAVTYRQDAGAAAEVVRGVEAQGRRAVALAGDVSDPAAVARVFDGAEAALGRLDAVVINAGIVAPSMPLAETTPERLRAVVETNVLGALFSAREAARRLPRPEGDAAIVLLSSIAARLGSAGEYVDYAASKAAVDTLAIGLARELAPGRVRVNAVRPGLIDTEIHASGGRPTRAFDLAPLVPMGRPGRAEEVAEMILWLCSPAASYVTGAVMEVTGGR</sequence>
<dbReference type="Pfam" id="PF13561">
    <property type="entry name" value="adh_short_C2"/>
    <property type="match status" value="1"/>
</dbReference>
<dbReference type="PRINTS" id="PR00081">
    <property type="entry name" value="GDHRDH"/>
</dbReference>
<dbReference type="AlphaFoldDB" id="A0A2T7URN2"/>
<dbReference type="PANTHER" id="PTHR48107">
    <property type="entry name" value="NADPH-DEPENDENT ALDEHYDE REDUCTASE-LIKE PROTEIN, CHLOROPLASTIC-RELATED"/>
    <property type="match status" value="1"/>
</dbReference>
<gene>
    <name evidence="4" type="ORF">DDE23_10695</name>
</gene>
<keyword evidence="5" id="KW-1185">Reference proteome</keyword>
<dbReference type="EMBL" id="QDDR01000005">
    <property type="protein sequence ID" value="PVE47314.1"/>
    <property type="molecule type" value="Genomic_DNA"/>
</dbReference>
<dbReference type="InterPro" id="IPR057326">
    <property type="entry name" value="KR_dom"/>
</dbReference>
<evidence type="ECO:0000313" key="5">
    <source>
        <dbReference type="Proteomes" id="UP000244810"/>
    </source>
</evidence>
<feature type="domain" description="Ketoreductase" evidence="3">
    <location>
        <begin position="2"/>
        <end position="187"/>
    </location>
</feature>
<dbReference type="InterPro" id="IPR020904">
    <property type="entry name" value="Sc_DH/Rdtase_CS"/>
</dbReference>
<dbReference type="PROSITE" id="PS00061">
    <property type="entry name" value="ADH_SHORT"/>
    <property type="match status" value="1"/>
</dbReference>
<accession>A0A2T7URN2</accession>
<dbReference type="FunFam" id="3.40.50.720:FF:000084">
    <property type="entry name" value="Short-chain dehydrogenase reductase"/>
    <property type="match status" value="1"/>
</dbReference>
<dbReference type="GO" id="GO:0016614">
    <property type="term" value="F:oxidoreductase activity, acting on CH-OH group of donors"/>
    <property type="evidence" value="ECO:0007669"/>
    <property type="project" value="UniProtKB-ARBA"/>
</dbReference>
<evidence type="ECO:0000313" key="4">
    <source>
        <dbReference type="EMBL" id="PVE47314.1"/>
    </source>
</evidence>
<dbReference type="Gene3D" id="3.40.50.720">
    <property type="entry name" value="NAD(P)-binding Rossmann-like Domain"/>
    <property type="match status" value="1"/>
</dbReference>
<keyword evidence="2" id="KW-0560">Oxidoreductase</keyword>
<protein>
    <submittedName>
        <fullName evidence="4">NAD(P)-dependent oxidoreductase</fullName>
    </submittedName>
</protein>
<dbReference type="PANTHER" id="PTHR48107:SF7">
    <property type="entry name" value="RE15974P"/>
    <property type="match status" value="1"/>
</dbReference>
<reference evidence="4 5" key="1">
    <citation type="journal article" date="2011" name="Syst. Appl. Microbiol.">
        <title>Defluviimonas denitrificans gen. nov., sp. nov., and Pararhodobacter aggregans gen. nov., sp. nov., non-phototrophic Rhodobacteraceae from the biofilter of a marine aquaculture.</title>
        <authorList>
            <person name="Foesel B.U."/>
            <person name="Drake H.L."/>
            <person name="Schramm A."/>
        </authorList>
    </citation>
    <scope>NUCLEOTIDE SEQUENCE [LARGE SCALE GENOMIC DNA]</scope>
    <source>
        <strain evidence="4 5">D1-19</strain>
    </source>
</reference>
<dbReference type="InterPro" id="IPR002347">
    <property type="entry name" value="SDR_fam"/>
</dbReference>
<dbReference type="SMART" id="SM00822">
    <property type="entry name" value="PKS_KR"/>
    <property type="match status" value="1"/>
</dbReference>
<dbReference type="Proteomes" id="UP000244810">
    <property type="component" value="Unassembled WGS sequence"/>
</dbReference>